<dbReference type="PANTHER" id="PTHR11644:SF2">
    <property type="entry name" value="CYTIDINE DEAMINASE"/>
    <property type="match status" value="1"/>
</dbReference>
<dbReference type="GO" id="GO:0072527">
    <property type="term" value="P:pyrimidine-containing compound metabolic process"/>
    <property type="evidence" value="ECO:0007669"/>
    <property type="project" value="UniProtKB-ARBA"/>
</dbReference>
<comment type="caution">
    <text evidence="13">The sequence shown here is derived from an EMBL/GenBank/DDBJ whole genome shotgun (WGS) entry which is preliminary data.</text>
</comment>
<dbReference type="GO" id="GO:0042802">
    <property type="term" value="F:identical protein binding"/>
    <property type="evidence" value="ECO:0007669"/>
    <property type="project" value="UniProtKB-ARBA"/>
</dbReference>
<evidence type="ECO:0000256" key="2">
    <source>
        <dbReference type="ARBA" id="ARBA00003949"/>
    </source>
</evidence>
<evidence type="ECO:0000256" key="3">
    <source>
        <dbReference type="ARBA" id="ARBA00006576"/>
    </source>
</evidence>
<dbReference type="InterPro" id="IPR050202">
    <property type="entry name" value="Cyt/Deoxycyt_deaminase"/>
</dbReference>
<proteinExistence type="inferred from homology"/>
<feature type="binding site" evidence="11">
    <location>
        <position position="109"/>
    </location>
    <ligand>
        <name>Zn(2+)</name>
        <dbReference type="ChEBI" id="CHEBI:29105"/>
        <note>catalytic</note>
    </ligand>
</feature>
<dbReference type="PANTHER" id="PTHR11644">
    <property type="entry name" value="CYTIDINE DEAMINASE"/>
    <property type="match status" value="1"/>
</dbReference>
<evidence type="ECO:0000256" key="8">
    <source>
        <dbReference type="ARBA" id="ARBA00032005"/>
    </source>
</evidence>
<dbReference type="GO" id="GO:0055086">
    <property type="term" value="P:nucleobase-containing small molecule metabolic process"/>
    <property type="evidence" value="ECO:0007669"/>
    <property type="project" value="UniProtKB-ARBA"/>
</dbReference>
<evidence type="ECO:0000256" key="10">
    <source>
        <dbReference type="PIRSR" id="PIRSR606262-1"/>
    </source>
</evidence>
<keyword evidence="5 11" id="KW-0479">Metal-binding</keyword>
<dbReference type="Gene3D" id="3.40.140.10">
    <property type="entry name" value="Cytidine Deaminase, domain 2"/>
    <property type="match status" value="1"/>
</dbReference>
<accession>A0AAD9UU20</accession>
<protein>
    <recommendedName>
        <fullName evidence="4">cytidine deaminase</fullName>
        <ecNumber evidence="4">3.5.4.5</ecNumber>
    </recommendedName>
    <alternativeName>
        <fullName evidence="8">Cytidine aminohydrolase</fullName>
    </alternativeName>
</protein>
<evidence type="ECO:0000256" key="11">
    <source>
        <dbReference type="PIRSR" id="PIRSR606262-3"/>
    </source>
</evidence>
<dbReference type="CDD" id="cd01283">
    <property type="entry name" value="cytidine_deaminase"/>
    <property type="match status" value="1"/>
</dbReference>
<dbReference type="NCBIfam" id="TIGR01354">
    <property type="entry name" value="cyt_deam_tetra"/>
    <property type="match status" value="1"/>
</dbReference>
<gene>
    <name evidence="13" type="ORF">P5673_029551</name>
</gene>
<evidence type="ECO:0000256" key="7">
    <source>
        <dbReference type="ARBA" id="ARBA00022833"/>
    </source>
</evidence>
<comment type="cofactor">
    <cofactor evidence="1 11">
        <name>Zn(2+)</name>
        <dbReference type="ChEBI" id="CHEBI:29105"/>
    </cofactor>
</comment>
<feature type="active site" description="Proton donor" evidence="10">
    <location>
        <position position="111"/>
    </location>
</feature>
<dbReference type="GO" id="GO:0004126">
    <property type="term" value="F:cytidine deaminase activity"/>
    <property type="evidence" value="ECO:0007669"/>
    <property type="project" value="UniProtKB-EC"/>
</dbReference>
<comment type="catalytic activity">
    <reaction evidence="9">
        <text>cytidine + H2O + H(+) = uridine + NH4(+)</text>
        <dbReference type="Rhea" id="RHEA:16069"/>
        <dbReference type="ChEBI" id="CHEBI:15377"/>
        <dbReference type="ChEBI" id="CHEBI:15378"/>
        <dbReference type="ChEBI" id="CHEBI:16704"/>
        <dbReference type="ChEBI" id="CHEBI:17562"/>
        <dbReference type="ChEBI" id="CHEBI:28938"/>
        <dbReference type="EC" id="3.5.4.5"/>
    </reaction>
</comment>
<comment type="function">
    <text evidence="2">This enzyme scavenges exogenous and endogenous cytidine and 2'-deoxycytidine for UMP synthesis.</text>
</comment>
<evidence type="ECO:0000256" key="5">
    <source>
        <dbReference type="ARBA" id="ARBA00022723"/>
    </source>
</evidence>
<dbReference type="PROSITE" id="PS00903">
    <property type="entry name" value="CYT_DCMP_DEAMINASES_1"/>
    <property type="match status" value="1"/>
</dbReference>
<dbReference type="Pfam" id="PF00383">
    <property type="entry name" value="dCMP_cyt_deam_1"/>
    <property type="match status" value="1"/>
</dbReference>
<dbReference type="InterPro" id="IPR016192">
    <property type="entry name" value="APOBEC/CMP_deaminase_Zn-bd"/>
</dbReference>
<dbReference type="InterPro" id="IPR002125">
    <property type="entry name" value="CMP_dCMP_dom"/>
</dbReference>
<evidence type="ECO:0000256" key="1">
    <source>
        <dbReference type="ARBA" id="ARBA00001947"/>
    </source>
</evidence>
<keyword evidence="14" id="KW-1185">Reference proteome</keyword>
<evidence type="ECO:0000313" key="14">
    <source>
        <dbReference type="Proteomes" id="UP001249851"/>
    </source>
</evidence>
<dbReference type="EMBL" id="JARQWQ010000118">
    <property type="protein sequence ID" value="KAK2549946.1"/>
    <property type="molecule type" value="Genomic_DNA"/>
</dbReference>
<dbReference type="SUPFAM" id="SSF53927">
    <property type="entry name" value="Cytidine deaminase-like"/>
    <property type="match status" value="1"/>
</dbReference>
<comment type="similarity">
    <text evidence="3">Belongs to the cytidine and deoxycytidylate deaminase family.</text>
</comment>
<organism evidence="13 14">
    <name type="scientific">Acropora cervicornis</name>
    <name type="common">Staghorn coral</name>
    <dbReference type="NCBI Taxonomy" id="6130"/>
    <lineage>
        <taxon>Eukaryota</taxon>
        <taxon>Metazoa</taxon>
        <taxon>Cnidaria</taxon>
        <taxon>Anthozoa</taxon>
        <taxon>Hexacorallia</taxon>
        <taxon>Scleractinia</taxon>
        <taxon>Astrocoeniina</taxon>
        <taxon>Acroporidae</taxon>
        <taxon>Acropora</taxon>
    </lineage>
</organism>
<evidence type="ECO:0000256" key="9">
    <source>
        <dbReference type="ARBA" id="ARBA00049558"/>
    </source>
</evidence>
<dbReference type="FunFam" id="3.40.140.10:FF:000008">
    <property type="entry name" value="Cytidine deaminase"/>
    <property type="match status" value="1"/>
</dbReference>
<evidence type="ECO:0000256" key="6">
    <source>
        <dbReference type="ARBA" id="ARBA00022801"/>
    </source>
</evidence>
<dbReference type="EC" id="3.5.4.5" evidence="4"/>
<evidence type="ECO:0000313" key="13">
    <source>
        <dbReference type="EMBL" id="KAK2549946.1"/>
    </source>
</evidence>
<dbReference type="GO" id="GO:0008270">
    <property type="term" value="F:zinc ion binding"/>
    <property type="evidence" value="ECO:0007669"/>
    <property type="project" value="InterPro"/>
</dbReference>
<dbReference type="InterPro" id="IPR016193">
    <property type="entry name" value="Cytidine_deaminase-like"/>
</dbReference>
<reference evidence="13" key="1">
    <citation type="journal article" date="2023" name="G3 (Bethesda)">
        <title>Whole genome assembly and annotation of the endangered Caribbean coral Acropora cervicornis.</title>
        <authorList>
            <person name="Selwyn J.D."/>
            <person name="Vollmer S.V."/>
        </authorList>
    </citation>
    <scope>NUCLEOTIDE SEQUENCE</scope>
    <source>
        <strain evidence="13">K2</strain>
    </source>
</reference>
<feature type="binding site" evidence="11">
    <location>
        <position position="142"/>
    </location>
    <ligand>
        <name>Zn(2+)</name>
        <dbReference type="ChEBI" id="CHEBI:29105"/>
        <note>catalytic</note>
    </ligand>
</feature>
<feature type="binding site" evidence="11">
    <location>
        <position position="145"/>
    </location>
    <ligand>
        <name>Zn(2+)</name>
        <dbReference type="ChEBI" id="CHEBI:29105"/>
        <note>catalytic</note>
    </ligand>
</feature>
<sequence length="202" mass="22252">MISLLINRITPEPLTEWRALRSPFSSTSDLEDTSHSEGMVMARGNNNNSELIDLEISTLTNLLKCCIKAKEYAYSPYSKFRVGAALLTDTGEIIDGCSVDNGSYGLSICAERTALVKAVSMGFRKFPAIAVTADLDEFVSPCGACRQFIAEFGLECDVYLVKPDLSYKKVCISELLPMPFTSTDLESVNLQRSSLFEGKFKD</sequence>
<dbReference type="AlphaFoldDB" id="A0AAD9UU20"/>
<keyword evidence="7 11" id="KW-0862">Zinc</keyword>
<dbReference type="PROSITE" id="PS51747">
    <property type="entry name" value="CYT_DCMP_DEAMINASES_2"/>
    <property type="match status" value="1"/>
</dbReference>
<dbReference type="NCBIfam" id="NF004064">
    <property type="entry name" value="PRK05578.1"/>
    <property type="match status" value="1"/>
</dbReference>
<evidence type="ECO:0000256" key="4">
    <source>
        <dbReference type="ARBA" id="ARBA00012783"/>
    </source>
</evidence>
<dbReference type="GO" id="GO:0005829">
    <property type="term" value="C:cytosol"/>
    <property type="evidence" value="ECO:0007669"/>
    <property type="project" value="TreeGrafter"/>
</dbReference>
<name>A0AAD9UU20_ACRCE</name>
<keyword evidence="6" id="KW-0378">Hydrolase</keyword>
<feature type="domain" description="CMP/dCMP-type deaminase" evidence="12">
    <location>
        <begin position="57"/>
        <end position="183"/>
    </location>
</feature>
<reference evidence="13" key="2">
    <citation type="journal article" date="2023" name="Science">
        <title>Genomic signatures of disease resistance in endangered staghorn corals.</title>
        <authorList>
            <person name="Vollmer S.V."/>
            <person name="Selwyn J.D."/>
            <person name="Despard B.A."/>
            <person name="Roesel C.L."/>
        </authorList>
    </citation>
    <scope>NUCLEOTIDE SEQUENCE</scope>
    <source>
        <strain evidence="13">K2</strain>
    </source>
</reference>
<evidence type="ECO:0000259" key="12">
    <source>
        <dbReference type="PROSITE" id="PS51747"/>
    </source>
</evidence>
<dbReference type="InterPro" id="IPR006262">
    <property type="entry name" value="Cyt_deam_tetra"/>
</dbReference>
<dbReference type="Proteomes" id="UP001249851">
    <property type="component" value="Unassembled WGS sequence"/>
</dbReference>